<name>A0A6P5F333_ANACO</name>
<evidence type="ECO:0000259" key="6">
    <source>
        <dbReference type="PROSITE" id="PS51462"/>
    </source>
</evidence>
<dbReference type="RefSeq" id="XP_020090037.1">
    <property type="nucleotide sequence ID" value="XM_020234448.1"/>
</dbReference>
<dbReference type="GeneID" id="109711425"/>
<dbReference type="GO" id="GO:0016462">
    <property type="term" value="F:pyrophosphatase activity"/>
    <property type="evidence" value="ECO:0007669"/>
    <property type="project" value="InterPro"/>
</dbReference>
<evidence type="ECO:0000256" key="2">
    <source>
        <dbReference type="ARBA" id="ARBA00005582"/>
    </source>
</evidence>
<dbReference type="PANTHER" id="PTHR12629">
    <property type="entry name" value="DIPHOSPHOINOSITOL POLYPHOSPHATE PHOSPHOHYDROLASE"/>
    <property type="match status" value="1"/>
</dbReference>
<gene>
    <name evidence="8" type="primary">LOC109711425</name>
</gene>
<dbReference type="GO" id="GO:0005737">
    <property type="term" value="C:cytoplasm"/>
    <property type="evidence" value="ECO:0007669"/>
    <property type="project" value="TreeGrafter"/>
</dbReference>
<keyword evidence="3" id="KW-0479">Metal-binding</keyword>
<dbReference type="GO" id="GO:0046872">
    <property type="term" value="F:metal ion binding"/>
    <property type="evidence" value="ECO:0007669"/>
    <property type="project" value="UniProtKB-KW"/>
</dbReference>
<dbReference type="InterPro" id="IPR020084">
    <property type="entry name" value="NUDIX_hydrolase_CS"/>
</dbReference>
<dbReference type="GO" id="GO:0005634">
    <property type="term" value="C:nucleus"/>
    <property type="evidence" value="ECO:0007669"/>
    <property type="project" value="TreeGrafter"/>
</dbReference>
<comment type="similarity">
    <text evidence="2">Belongs to the Nudix hydrolase family.</text>
</comment>
<dbReference type="PROSITE" id="PS00893">
    <property type="entry name" value="NUDIX_BOX"/>
    <property type="match status" value="1"/>
</dbReference>
<dbReference type="InterPro" id="IPR015797">
    <property type="entry name" value="NUDIX_hydrolase-like_dom_sf"/>
</dbReference>
<dbReference type="CDD" id="cd04666">
    <property type="entry name" value="NUDIX_DIPP2_like_Nudt4"/>
    <property type="match status" value="1"/>
</dbReference>
<evidence type="ECO:0000256" key="1">
    <source>
        <dbReference type="ARBA" id="ARBA00001946"/>
    </source>
</evidence>
<dbReference type="InterPro" id="IPR047198">
    <property type="entry name" value="DDP-like_NUDIX"/>
</dbReference>
<dbReference type="Proteomes" id="UP000515123">
    <property type="component" value="Linkage group 6"/>
</dbReference>
<dbReference type="Gene3D" id="3.90.79.10">
    <property type="entry name" value="Nucleoside Triphosphate Pyrophosphohydrolase"/>
    <property type="match status" value="1"/>
</dbReference>
<proteinExistence type="inferred from homology"/>
<evidence type="ECO:0000256" key="3">
    <source>
        <dbReference type="ARBA" id="ARBA00022723"/>
    </source>
</evidence>
<dbReference type="PROSITE" id="PS51462">
    <property type="entry name" value="NUDIX"/>
    <property type="match status" value="1"/>
</dbReference>
<dbReference type="PANTHER" id="PTHR12629:SF42">
    <property type="entry name" value="OS02G0734300 PROTEIN"/>
    <property type="match status" value="1"/>
</dbReference>
<organism evidence="7 8">
    <name type="scientific">Ananas comosus</name>
    <name type="common">Pineapple</name>
    <name type="synonym">Ananas ananas</name>
    <dbReference type="NCBI Taxonomy" id="4615"/>
    <lineage>
        <taxon>Eukaryota</taxon>
        <taxon>Viridiplantae</taxon>
        <taxon>Streptophyta</taxon>
        <taxon>Embryophyta</taxon>
        <taxon>Tracheophyta</taxon>
        <taxon>Spermatophyta</taxon>
        <taxon>Magnoliopsida</taxon>
        <taxon>Liliopsida</taxon>
        <taxon>Poales</taxon>
        <taxon>Bromeliaceae</taxon>
        <taxon>Bromelioideae</taxon>
        <taxon>Ananas</taxon>
    </lineage>
</organism>
<reference evidence="7" key="1">
    <citation type="journal article" date="2015" name="Nat. Genet.">
        <title>The pineapple genome and the evolution of CAM photosynthesis.</title>
        <authorList>
            <person name="Ming R."/>
            <person name="VanBuren R."/>
            <person name="Wai C.M."/>
            <person name="Tang H."/>
            <person name="Schatz M.C."/>
            <person name="Bowers J.E."/>
            <person name="Lyons E."/>
            <person name="Wang M.L."/>
            <person name="Chen J."/>
            <person name="Biggers E."/>
            <person name="Zhang J."/>
            <person name="Huang L."/>
            <person name="Zhang L."/>
            <person name="Miao W."/>
            <person name="Zhang J."/>
            <person name="Ye Z."/>
            <person name="Miao C."/>
            <person name="Lin Z."/>
            <person name="Wang H."/>
            <person name="Zhou H."/>
            <person name="Yim W.C."/>
            <person name="Priest H.D."/>
            <person name="Zheng C."/>
            <person name="Woodhouse M."/>
            <person name="Edger P.P."/>
            <person name="Guyot R."/>
            <person name="Guo H.B."/>
            <person name="Guo H."/>
            <person name="Zheng G."/>
            <person name="Singh R."/>
            <person name="Sharma A."/>
            <person name="Min X."/>
            <person name="Zheng Y."/>
            <person name="Lee H."/>
            <person name="Gurtowski J."/>
            <person name="Sedlazeck F.J."/>
            <person name="Harkess A."/>
            <person name="McKain M.R."/>
            <person name="Liao Z."/>
            <person name="Fang J."/>
            <person name="Liu J."/>
            <person name="Zhang X."/>
            <person name="Zhang Q."/>
            <person name="Hu W."/>
            <person name="Qin Y."/>
            <person name="Wang K."/>
            <person name="Chen L.Y."/>
            <person name="Shirley N."/>
            <person name="Lin Y.R."/>
            <person name="Liu L.Y."/>
            <person name="Hernandez A.G."/>
            <person name="Wright C.L."/>
            <person name="Bulone V."/>
            <person name="Tuskan G.A."/>
            <person name="Heath K."/>
            <person name="Zee F."/>
            <person name="Moore P.H."/>
            <person name="Sunkar R."/>
            <person name="Leebens-Mack J.H."/>
            <person name="Mockler T."/>
            <person name="Bennetzen J.L."/>
            <person name="Freeling M."/>
            <person name="Sankoff D."/>
            <person name="Paterson A.H."/>
            <person name="Zhu X."/>
            <person name="Yang X."/>
            <person name="Smith J.A."/>
            <person name="Cushman J.C."/>
            <person name="Paull R.E."/>
            <person name="Yu Q."/>
        </authorList>
    </citation>
    <scope>NUCLEOTIDE SEQUENCE [LARGE SCALE GENOMIC DNA]</scope>
    <source>
        <strain evidence="7">cv. F153</strain>
    </source>
</reference>
<dbReference type="SUPFAM" id="SSF55811">
    <property type="entry name" value="Nudix"/>
    <property type="match status" value="1"/>
</dbReference>
<keyword evidence="4" id="KW-0378">Hydrolase</keyword>
<keyword evidence="7" id="KW-1185">Reference proteome</keyword>
<feature type="domain" description="Nudix hydrolase" evidence="6">
    <location>
        <begin position="19"/>
        <end position="158"/>
    </location>
</feature>
<accession>A0A6P5F333</accession>
<evidence type="ECO:0000313" key="8">
    <source>
        <dbReference type="RefSeq" id="XP_020090037.1"/>
    </source>
</evidence>
<evidence type="ECO:0000313" key="7">
    <source>
        <dbReference type="Proteomes" id="UP000515123"/>
    </source>
</evidence>
<dbReference type="OrthoDB" id="2011998at2759"/>
<keyword evidence="5" id="KW-0460">Magnesium</keyword>
<sequence>MACLVARQGRGLQRYTSTGGRVVVGCIPYKFKFQCDKPIDQAVEVLVISSQKGHGMMFPKGGWESDESIHEAVCREALEEAGVQGHVESKLGNWNYTSRRCGLTYEGMMFPLNVTEELGQWPEMHARKRRWVSRIYDVALSNSFVPREMKEPTTDFLLILGETGDGGRSKSRVPACLDDRSAGQFGCAPQGASMFG</sequence>
<dbReference type="Pfam" id="PF00293">
    <property type="entry name" value="NUDIX"/>
    <property type="match status" value="1"/>
</dbReference>
<dbReference type="AlphaFoldDB" id="A0A6P5F333"/>
<evidence type="ECO:0000256" key="5">
    <source>
        <dbReference type="ARBA" id="ARBA00022842"/>
    </source>
</evidence>
<protein>
    <submittedName>
        <fullName evidence="8">Nudix hydrolase 18, mitochondrial-like isoform X3</fullName>
    </submittedName>
</protein>
<reference evidence="8" key="2">
    <citation type="submission" date="2025-08" db="UniProtKB">
        <authorList>
            <consortium name="RefSeq"/>
        </authorList>
    </citation>
    <scope>IDENTIFICATION</scope>
    <source>
        <tissue evidence="8">Leaf</tissue>
    </source>
</reference>
<evidence type="ECO:0000256" key="4">
    <source>
        <dbReference type="ARBA" id="ARBA00022801"/>
    </source>
</evidence>
<dbReference type="InterPro" id="IPR000086">
    <property type="entry name" value="NUDIX_hydrolase_dom"/>
</dbReference>
<comment type="cofactor">
    <cofactor evidence="1">
        <name>Mg(2+)</name>
        <dbReference type="ChEBI" id="CHEBI:18420"/>
    </cofactor>
</comment>